<dbReference type="AlphaFoldDB" id="T0FMR1"/>
<organism evidence="1 2">
    <name type="scientific">Leptospira noguchii serovar Panama str. CZ214</name>
    <dbReference type="NCBI Taxonomy" id="1001595"/>
    <lineage>
        <taxon>Bacteria</taxon>
        <taxon>Pseudomonadati</taxon>
        <taxon>Spirochaetota</taxon>
        <taxon>Spirochaetia</taxon>
        <taxon>Leptospirales</taxon>
        <taxon>Leptospiraceae</taxon>
        <taxon>Leptospira</taxon>
    </lineage>
</organism>
<proteinExistence type="predicted"/>
<accession>T0FMR1</accession>
<reference evidence="1 2" key="1">
    <citation type="submission" date="2013-05" db="EMBL/GenBank/DDBJ databases">
        <authorList>
            <person name="Harkins D.M."/>
            <person name="Durkin A.S."/>
            <person name="Brinkac L.M."/>
            <person name="Haft D.H."/>
            <person name="Selengut J.D."/>
            <person name="Sanka R."/>
            <person name="DePew J."/>
            <person name="Purushe J."/>
            <person name="Hartskeerl R.A."/>
            <person name="Ahmed A."/>
            <person name="van der Linden H."/>
            <person name="Goris M.G.A."/>
            <person name="Vinetz J.M."/>
            <person name="Sutton G.G."/>
            <person name="Nierman W.C."/>
            <person name="Fouts D.E."/>
        </authorList>
    </citation>
    <scope>NUCLEOTIDE SEQUENCE [LARGE SCALE GENOMIC DNA]</scope>
    <source>
        <strain evidence="1 2">CZ214</strain>
    </source>
</reference>
<dbReference type="GeneID" id="23202676"/>
<evidence type="ECO:0000313" key="1">
    <source>
        <dbReference type="EMBL" id="EQA70835.1"/>
    </source>
</evidence>
<evidence type="ECO:0000313" key="2">
    <source>
        <dbReference type="Proteomes" id="UP000015442"/>
    </source>
</evidence>
<gene>
    <name evidence="1" type="ORF">LEP1GSC059_3402</name>
</gene>
<sequence length="345" mass="40467">MTLINDKSREKDLLYESIFRTYSRLNHRKEEKQVETLMELFERKDLLPLTIVPVKVRRFIEISGYEIKLQNDLLFFPAKSVNNLLAGHNNALKALKNKITAMEWFIPPFVSLGEIRKFDSSLKSWEDIYNHFYIAGIFLKKYKTLKIVKNYSRLILDAILAYYSGLTSASITILIPVIEGVTRDIARDLNVLKSDVSSEMFLDVIKKTKLHYKSNIIFSDYSWVPRSHYDDSFWVEVDEVIQMLEALSFYIERYYYANSKKFEGENELNRHGILHGFFKNYSSQINFYKLLSFIDMLCFIIIYNGEEGSLMAPDIDRSSAELATLFFTIEDKTKSEGSKIEKYYN</sequence>
<name>T0FMR1_9LEPT</name>
<protein>
    <submittedName>
        <fullName evidence="1">Uncharacterized protein</fullName>
    </submittedName>
</protein>
<dbReference type="Proteomes" id="UP000015442">
    <property type="component" value="Unassembled WGS sequence"/>
</dbReference>
<dbReference type="RefSeq" id="WP_017214282.1">
    <property type="nucleotide sequence ID" value="NZ_AKWY02000024.1"/>
</dbReference>
<comment type="caution">
    <text evidence="1">The sequence shown here is derived from an EMBL/GenBank/DDBJ whole genome shotgun (WGS) entry which is preliminary data.</text>
</comment>
<dbReference type="EMBL" id="AKWY02000024">
    <property type="protein sequence ID" value="EQA70835.1"/>
    <property type="molecule type" value="Genomic_DNA"/>
</dbReference>